<dbReference type="InterPro" id="IPR038392">
    <property type="entry name" value="Fucose_isomerase_dom2_sf"/>
</dbReference>
<dbReference type="Gene3D" id="3.20.14.10">
    <property type="entry name" value="L-fucose/L-arabinose isomerase, C-terminal"/>
    <property type="match status" value="1"/>
</dbReference>
<comment type="caution">
    <text evidence="6">The sequence shown here is derived from an EMBL/GenBank/DDBJ whole genome shotgun (WGS) entry which is preliminary data.</text>
</comment>
<organism evidence="6 7">
    <name type="scientific">Candidatus Acetatifactor stercoripullorum</name>
    <dbReference type="NCBI Taxonomy" id="2838414"/>
    <lineage>
        <taxon>Bacteria</taxon>
        <taxon>Bacillati</taxon>
        <taxon>Bacillota</taxon>
        <taxon>Clostridia</taxon>
        <taxon>Lachnospirales</taxon>
        <taxon>Lachnospiraceae</taxon>
        <taxon>Acetatifactor</taxon>
    </lineage>
</organism>
<dbReference type="GO" id="GO:0042355">
    <property type="term" value="P:L-fucose catabolic process"/>
    <property type="evidence" value="ECO:0007669"/>
    <property type="project" value="TreeGrafter"/>
</dbReference>
<feature type="domain" description="L-fucose isomerase C-terminal" evidence="4">
    <location>
        <begin position="331"/>
        <end position="460"/>
    </location>
</feature>
<dbReference type="SUPFAM" id="SSF53743">
    <property type="entry name" value="FucI/AraA N-terminal and middle domains"/>
    <property type="match status" value="1"/>
</dbReference>
<dbReference type="Gene3D" id="3.40.275.10">
    <property type="entry name" value="L-fucose Isomerase, Chain A, domain 2"/>
    <property type="match status" value="1"/>
</dbReference>
<evidence type="ECO:0000259" key="5">
    <source>
        <dbReference type="Pfam" id="PF07881"/>
    </source>
</evidence>
<evidence type="ECO:0000313" key="7">
    <source>
        <dbReference type="Proteomes" id="UP000824265"/>
    </source>
</evidence>
<sequence length="464" mass="52041">MSRLKVMVVTIGDERQEFYNTRLSTVREENEKLRKLLQKDWEADFSDIIYTYQQANECISRMKKAGNVCIILHLPVWGMPSLAPHFARASEFPVVLLGNTRPESSSLVSLLAAAGMLDQAGLECIRIAGELDGPELQRKLKDFITACKAAAQLRESRFCAFGGRSIGIGTGTADPMQWQRVFGVDFDHCDQLEIVRRAKLQDGARTERYLDWLTKSVGSVRMGQGLTKSSLERQIRSYLAMKDIVQERGYDFAGIKCQTELSDGYALQCVGVALMNGSWDAEGEKKPIPVSCECDCDGALTMYLLSLSSCSSPSSLSDIKLFSQERREFVLANCGSMAPWFANRTDPVKALGKVNLLPHVFGKAGGAAMQFVASDGDVTVARLCRSRGKYVMHCFEGRMEQRPLEELRKTTWCYPHQFIRADINYEAFFQTIGSNHLHTVYGKYKEVLRQICAILKIGFICYNE</sequence>
<evidence type="ECO:0000256" key="3">
    <source>
        <dbReference type="ARBA" id="ARBA00030454"/>
    </source>
</evidence>
<feature type="domain" description="L-fucose isomerase N-terminal-1" evidence="5">
    <location>
        <begin position="47"/>
        <end position="154"/>
    </location>
</feature>
<evidence type="ECO:0000256" key="2">
    <source>
        <dbReference type="ARBA" id="ARBA00023277"/>
    </source>
</evidence>
<accession>A0A9D1UBW1</accession>
<proteinExistence type="predicted"/>
<evidence type="ECO:0000313" key="6">
    <source>
        <dbReference type="EMBL" id="HIW80941.1"/>
    </source>
</evidence>
<dbReference type="GO" id="GO:0008736">
    <property type="term" value="F:L-fucose isomerase activity"/>
    <property type="evidence" value="ECO:0007669"/>
    <property type="project" value="InterPro"/>
</dbReference>
<dbReference type="Proteomes" id="UP000824265">
    <property type="component" value="Unassembled WGS sequence"/>
</dbReference>
<dbReference type="Gene3D" id="3.40.50.1070">
    <property type="match status" value="1"/>
</dbReference>
<dbReference type="InterPro" id="IPR005763">
    <property type="entry name" value="Fucose_isomerase"/>
</dbReference>
<dbReference type="Pfam" id="PF02952">
    <property type="entry name" value="Fucose_iso_C"/>
    <property type="match status" value="1"/>
</dbReference>
<dbReference type="PANTHER" id="PTHR37840:SF1">
    <property type="entry name" value="L-FUCOSE ISOMERASE"/>
    <property type="match status" value="1"/>
</dbReference>
<name>A0A9D1UBW1_9FIRM</name>
<dbReference type="GO" id="GO:0005737">
    <property type="term" value="C:cytoplasm"/>
    <property type="evidence" value="ECO:0007669"/>
    <property type="project" value="InterPro"/>
</dbReference>
<dbReference type="InterPro" id="IPR009015">
    <property type="entry name" value="Fucose_isomerase_N/cen_sf"/>
</dbReference>
<keyword evidence="1" id="KW-0413">Isomerase</keyword>
<evidence type="ECO:0000259" key="4">
    <source>
        <dbReference type="Pfam" id="PF02952"/>
    </source>
</evidence>
<dbReference type="InterPro" id="IPR038391">
    <property type="entry name" value="Fucose_iso_dom1_sf"/>
</dbReference>
<dbReference type="Pfam" id="PF07881">
    <property type="entry name" value="Fucose_iso_N1"/>
    <property type="match status" value="1"/>
</dbReference>
<dbReference type="PANTHER" id="PTHR37840">
    <property type="entry name" value="L-FUCOSE ISOMERASE"/>
    <property type="match status" value="1"/>
</dbReference>
<dbReference type="GO" id="GO:0008790">
    <property type="term" value="F:arabinose isomerase activity"/>
    <property type="evidence" value="ECO:0007669"/>
    <property type="project" value="TreeGrafter"/>
</dbReference>
<gene>
    <name evidence="6" type="ORF">H9742_05325</name>
</gene>
<protein>
    <recommendedName>
        <fullName evidence="3">FucIase</fullName>
    </recommendedName>
</protein>
<dbReference type="InterPro" id="IPR012888">
    <property type="entry name" value="Fucose_iso_N1"/>
</dbReference>
<dbReference type="GO" id="GO:0030145">
    <property type="term" value="F:manganese ion binding"/>
    <property type="evidence" value="ECO:0007669"/>
    <property type="project" value="InterPro"/>
</dbReference>
<dbReference type="AlphaFoldDB" id="A0A9D1UBW1"/>
<dbReference type="GO" id="GO:0019571">
    <property type="term" value="P:D-arabinose catabolic process"/>
    <property type="evidence" value="ECO:0007669"/>
    <property type="project" value="TreeGrafter"/>
</dbReference>
<dbReference type="InterPro" id="IPR038393">
    <property type="entry name" value="Fuc_iso_dom3_sf"/>
</dbReference>
<keyword evidence="2" id="KW-0119">Carbohydrate metabolism</keyword>
<reference evidence="6" key="2">
    <citation type="submission" date="2021-04" db="EMBL/GenBank/DDBJ databases">
        <authorList>
            <person name="Gilroy R."/>
        </authorList>
    </citation>
    <scope>NUCLEOTIDE SEQUENCE</scope>
    <source>
        <strain evidence="6">CHK195-6426</strain>
    </source>
</reference>
<dbReference type="EMBL" id="DXGH01000029">
    <property type="protein sequence ID" value="HIW80941.1"/>
    <property type="molecule type" value="Genomic_DNA"/>
</dbReference>
<dbReference type="InterPro" id="IPR015888">
    <property type="entry name" value="Fuc_isomerase_C"/>
</dbReference>
<evidence type="ECO:0000256" key="1">
    <source>
        <dbReference type="ARBA" id="ARBA00023235"/>
    </source>
</evidence>
<reference evidence="6" key="1">
    <citation type="journal article" date="2021" name="PeerJ">
        <title>Extensive microbial diversity within the chicken gut microbiome revealed by metagenomics and culture.</title>
        <authorList>
            <person name="Gilroy R."/>
            <person name="Ravi A."/>
            <person name="Getino M."/>
            <person name="Pursley I."/>
            <person name="Horton D.L."/>
            <person name="Alikhan N.F."/>
            <person name="Baker D."/>
            <person name="Gharbi K."/>
            <person name="Hall N."/>
            <person name="Watson M."/>
            <person name="Adriaenssens E.M."/>
            <person name="Foster-Nyarko E."/>
            <person name="Jarju S."/>
            <person name="Secka A."/>
            <person name="Antonio M."/>
            <person name="Oren A."/>
            <person name="Chaudhuri R.R."/>
            <person name="La Ragione R."/>
            <person name="Hildebrand F."/>
            <person name="Pallen M.J."/>
        </authorList>
    </citation>
    <scope>NUCLEOTIDE SEQUENCE</scope>
    <source>
        <strain evidence="6">CHK195-6426</strain>
    </source>
</reference>